<dbReference type="GO" id="GO:0005737">
    <property type="term" value="C:cytoplasm"/>
    <property type="evidence" value="ECO:0007669"/>
    <property type="project" value="TreeGrafter"/>
</dbReference>
<name>W4M916_9BACT</name>
<dbReference type="PROSITE" id="PS00175">
    <property type="entry name" value="PG_MUTASE"/>
    <property type="match status" value="1"/>
</dbReference>
<evidence type="ECO:0000313" key="4">
    <source>
        <dbReference type="EMBL" id="ETX06693.1"/>
    </source>
</evidence>
<comment type="caution">
    <text evidence="4">The sequence shown here is derived from an EMBL/GenBank/DDBJ whole genome shotgun (WGS) entry which is preliminary data.</text>
</comment>
<dbReference type="SUPFAM" id="SSF53254">
    <property type="entry name" value="Phosphoglycerate mutase-like"/>
    <property type="match status" value="1"/>
</dbReference>
<dbReference type="InterPro" id="IPR001345">
    <property type="entry name" value="PG/BPGM_mutase_AS"/>
</dbReference>
<proteinExistence type="predicted"/>
<dbReference type="PANTHER" id="PTHR48100">
    <property type="entry name" value="BROAD-SPECIFICITY PHOSPHATASE YOR283W-RELATED"/>
    <property type="match status" value="1"/>
</dbReference>
<dbReference type="EMBL" id="AZHX01000627">
    <property type="protein sequence ID" value="ETX06693.1"/>
    <property type="molecule type" value="Genomic_DNA"/>
</dbReference>
<keyword evidence="5" id="KW-1185">Reference proteome</keyword>
<dbReference type="GO" id="GO:0009236">
    <property type="term" value="P:cobalamin biosynthetic process"/>
    <property type="evidence" value="ECO:0007669"/>
    <property type="project" value="UniProtKB-UniRule"/>
</dbReference>
<dbReference type="AlphaFoldDB" id="W4M916"/>
<dbReference type="InterPro" id="IPR013078">
    <property type="entry name" value="His_Pase_superF_clade-1"/>
</dbReference>
<dbReference type="NCBIfam" id="TIGR03162">
    <property type="entry name" value="ribazole_cobC"/>
    <property type="match status" value="1"/>
</dbReference>
<feature type="active site" description="Tele-phosphohistidine intermediate" evidence="2">
    <location>
        <position position="13"/>
    </location>
</feature>
<dbReference type="PANTHER" id="PTHR48100:SF62">
    <property type="entry name" value="GLUCOSYL-3-PHOSPHOGLYCERATE PHOSPHATASE"/>
    <property type="match status" value="1"/>
</dbReference>
<evidence type="ECO:0000256" key="1">
    <source>
        <dbReference type="NCBIfam" id="TIGR03162"/>
    </source>
</evidence>
<feature type="binding site" evidence="3">
    <location>
        <position position="62"/>
    </location>
    <ligand>
        <name>substrate</name>
    </ligand>
</feature>
<evidence type="ECO:0000313" key="5">
    <source>
        <dbReference type="Proteomes" id="UP000019140"/>
    </source>
</evidence>
<evidence type="ECO:0000256" key="3">
    <source>
        <dbReference type="PIRSR" id="PIRSR613078-2"/>
    </source>
</evidence>
<dbReference type="InterPro" id="IPR029033">
    <property type="entry name" value="His_PPase_superfam"/>
</dbReference>
<dbReference type="GO" id="GO:0043755">
    <property type="term" value="F:alpha-ribazole phosphatase activity"/>
    <property type="evidence" value="ECO:0007669"/>
    <property type="project" value="UniProtKB-UniRule"/>
</dbReference>
<sequence length="211" mass="23280">MGIHVVRLLLIRHGETHWNAAARFQGHSDVPLNERGQQQAAALAQAMVGESIQALYASDLQRAWETAQAMTAVTGLAAQPEPRLREMSFGGWEGFTYGDLEQRDPRALTAWQADPIRVSPPRGETLSQVTGRVREAYGDMVCNHQGETVALVAHGGTLRVLLCLALGLAPRSHWQWMIEPGSISELRIYEQGAILARLNDIHHLRETPPSP</sequence>
<dbReference type="InterPro" id="IPR017578">
    <property type="entry name" value="Ribazole_CobC"/>
</dbReference>
<dbReference type="Pfam" id="PF00300">
    <property type="entry name" value="His_Phos_1"/>
    <property type="match status" value="1"/>
</dbReference>
<feature type="binding site" evidence="3">
    <location>
        <begin position="12"/>
        <end position="19"/>
    </location>
    <ligand>
        <name>substrate</name>
    </ligand>
</feature>
<gene>
    <name evidence="4" type="ORF">ETSY2_15555</name>
</gene>
<accession>W4M916</accession>
<dbReference type="SMART" id="SM00855">
    <property type="entry name" value="PGAM"/>
    <property type="match status" value="1"/>
</dbReference>
<dbReference type="HOGENOM" id="CLU_033323_8_4_7"/>
<dbReference type="Gene3D" id="3.40.50.1240">
    <property type="entry name" value="Phosphoglycerate mutase-like"/>
    <property type="match status" value="1"/>
</dbReference>
<evidence type="ECO:0000256" key="2">
    <source>
        <dbReference type="PIRSR" id="PIRSR613078-1"/>
    </source>
</evidence>
<feature type="active site" description="Proton donor/acceptor" evidence="2">
    <location>
        <position position="86"/>
    </location>
</feature>
<dbReference type="InterPro" id="IPR050275">
    <property type="entry name" value="PGM_Phosphatase"/>
</dbReference>
<organism evidence="4 5">
    <name type="scientific">Candidatus Entotheonella gemina</name>
    <dbReference type="NCBI Taxonomy" id="1429439"/>
    <lineage>
        <taxon>Bacteria</taxon>
        <taxon>Pseudomonadati</taxon>
        <taxon>Nitrospinota/Tectimicrobiota group</taxon>
        <taxon>Candidatus Tectimicrobiota</taxon>
        <taxon>Candidatus Entotheonellia</taxon>
        <taxon>Candidatus Entotheonellales</taxon>
        <taxon>Candidatus Entotheonellaceae</taxon>
        <taxon>Candidatus Entotheonella</taxon>
    </lineage>
</organism>
<dbReference type="Proteomes" id="UP000019140">
    <property type="component" value="Unassembled WGS sequence"/>
</dbReference>
<reference evidence="4 5" key="1">
    <citation type="journal article" date="2014" name="Nature">
        <title>An environmental bacterial taxon with a large and distinct metabolic repertoire.</title>
        <authorList>
            <person name="Wilson M.C."/>
            <person name="Mori T."/>
            <person name="Ruckert C."/>
            <person name="Uria A.R."/>
            <person name="Helf M.J."/>
            <person name="Takada K."/>
            <person name="Gernert C."/>
            <person name="Steffens U.A."/>
            <person name="Heycke N."/>
            <person name="Schmitt S."/>
            <person name="Rinke C."/>
            <person name="Helfrich E.J."/>
            <person name="Brachmann A.O."/>
            <person name="Gurgui C."/>
            <person name="Wakimoto T."/>
            <person name="Kracht M."/>
            <person name="Crusemann M."/>
            <person name="Hentschel U."/>
            <person name="Abe I."/>
            <person name="Matsunaga S."/>
            <person name="Kalinowski J."/>
            <person name="Takeyama H."/>
            <person name="Piel J."/>
        </authorList>
    </citation>
    <scope>NUCLEOTIDE SEQUENCE [LARGE SCALE GENOMIC DNA]</scope>
    <source>
        <strain evidence="5">TSY2</strain>
    </source>
</reference>
<protein>
    <recommendedName>
        <fullName evidence="1">Alpha-ribazole phosphatase</fullName>
        <ecNumber evidence="1">3.1.3.73</ecNumber>
    </recommendedName>
</protein>
<dbReference type="CDD" id="cd07067">
    <property type="entry name" value="HP_PGM_like"/>
    <property type="match status" value="1"/>
</dbReference>
<dbReference type="EC" id="3.1.3.73" evidence="1"/>